<accession>A0A381R1L3</accession>
<sequence length="189" mass="21951">MSRRVSNVRIVAGRFRGLKIPFKASKYIRPTTNRTKETIFSWLTNDIKNSRCLDMFAGTGSLGLEAISRGASFVYFAEKNRKMCEELYKTTIKLNIKNQSEVMAVDSLKFPFEKKIKKPLDIVFIDPPFRLNYLKKAFSLIIDKDLITDKSIICTEIEKEKKVEEIFSEWNMIKSKIAGQSRYCLLQKK</sequence>
<reference evidence="3" key="1">
    <citation type="submission" date="2018-05" db="EMBL/GenBank/DDBJ databases">
        <authorList>
            <person name="Lanie J.A."/>
            <person name="Ng W.-L."/>
            <person name="Kazmierczak K.M."/>
            <person name="Andrzejewski T.M."/>
            <person name="Davidsen T.M."/>
            <person name="Wayne K.J."/>
            <person name="Tettelin H."/>
            <person name="Glass J.I."/>
            <person name="Rusch D."/>
            <person name="Podicherti R."/>
            <person name="Tsui H.-C.T."/>
            <person name="Winkler M.E."/>
        </authorList>
    </citation>
    <scope>NUCLEOTIDE SEQUENCE</scope>
</reference>
<dbReference type="AlphaFoldDB" id="A0A381R1L3"/>
<dbReference type="InterPro" id="IPR004398">
    <property type="entry name" value="RNA_MeTrfase_RsmD"/>
</dbReference>
<proteinExistence type="predicted"/>
<evidence type="ECO:0000256" key="2">
    <source>
        <dbReference type="ARBA" id="ARBA00022679"/>
    </source>
</evidence>
<dbReference type="PIRSF" id="PIRSF004553">
    <property type="entry name" value="CHP00095"/>
    <property type="match status" value="1"/>
</dbReference>
<dbReference type="CDD" id="cd02440">
    <property type="entry name" value="AdoMet_MTases"/>
    <property type="match status" value="1"/>
</dbReference>
<dbReference type="GO" id="GO:0008168">
    <property type="term" value="F:methyltransferase activity"/>
    <property type="evidence" value="ECO:0007669"/>
    <property type="project" value="UniProtKB-KW"/>
</dbReference>
<dbReference type="SUPFAM" id="SSF53335">
    <property type="entry name" value="S-adenosyl-L-methionine-dependent methyltransferases"/>
    <property type="match status" value="1"/>
</dbReference>
<evidence type="ECO:0008006" key="4">
    <source>
        <dbReference type="Google" id="ProtNLM"/>
    </source>
</evidence>
<dbReference type="NCBIfam" id="TIGR00095">
    <property type="entry name" value="16S rRNA (guanine(966)-N(2))-methyltransferase RsmD"/>
    <property type="match status" value="1"/>
</dbReference>
<dbReference type="PANTHER" id="PTHR43542">
    <property type="entry name" value="METHYLTRANSFERASE"/>
    <property type="match status" value="1"/>
</dbReference>
<dbReference type="InterPro" id="IPR029063">
    <property type="entry name" value="SAM-dependent_MTases_sf"/>
</dbReference>
<gene>
    <name evidence="3" type="ORF">METZ01_LOCUS37978</name>
</gene>
<dbReference type="PANTHER" id="PTHR43542:SF1">
    <property type="entry name" value="METHYLTRANSFERASE"/>
    <property type="match status" value="1"/>
</dbReference>
<protein>
    <recommendedName>
        <fullName evidence="4">Ribosomal RNA small subunit methyltransferase D</fullName>
    </recommendedName>
</protein>
<dbReference type="InterPro" id="IPR002052">
    <property type="entry name" value="DNA_methylase_N6_adenine_CS"/>
</dbReference>
<name>A0A381R1L3_9ZZZZ</name>
<evidence type="ECO:0000256" key="1">
    <source>
        <dbReference type="ARBA" id="ARBA00022603"/>
    </source>
</evidence>
<dbReference type="Gene3D" id="3.40.50.150">
    <property type="entry name" value="Vaccinia Virus protein VP39"/>
    <property type="match status" value="1"/>
</dbReference>
<dbReference type="GO" id="GO:0003676">
    <property type="term" value="F:nucleic acid binding"/>
    <property type="evidence" value="ECO:0007669"/>
    <property type="project" value="InterPro"/>
</dbReference>
<dbReference type="EMBL" id="UINC01001621">
    <property type="protein sequence ID" value="SUZ85124.1"/>
    <property type="molecule type" value="Genomic_DNA"/>
</dbReference>
<evidence type="ECO:0000313" key="3">
    <source>
        <dbReference type="EMBL" id="SUZ85124.1"/>
    </source>
</evidence>
<organism evidence="3">
    <name type="scientific">marine metagenome</name>
    <dbReference type="NCBI Taxonomy" id="408172"/>
    <lineage>
        <taxon>unclassified sequences</taxon>
        <taxon>metagenomes</taxon>
        <taxon>ecological metagenomes</taxon>
    </lineage>
</organism>
<keyword evidence="2" id="KW-0808">Transferase</keyword>
<keyword evidence="1" id="KW-0489">Methyltransferase</keyword>
<dbReference type="PROSITE" id="PS00092">
    <property type="entry name" value="N6_MTASE"/>
    <property type="match status" value="1"/>
</dbReference>
<dbReference type="GO" id="GO:0031167">
    <property type="term" value="P:rRNA methylation"/>
    <property type="evidence" value="ECO:0007669"/>
    <property type="project" value="InterPro"/>
</dbReference>
<dbReference type="Pfam" id="PF03602">
    <property type="entry name" value="Cons_hypoth95"/>
    <property type="match status" value="1"/>
</dbReference>